<reference evidence="1 2" key="1">
    <citation type="submission" date="2018-06" db="EMBL/GenBank/DDBJ databases">
        <title>Genomic Encyclopedia of Type Strains, Phase IV (KMG-IV): sequencing the most valuable type-strain genomes for metagenomic binning, comparative biology and taxonomic classification.</title>
        <authorList>
            <person name="Goeker M."/>
        </authorList>
    </citation>
    <scope>NUCLEOTIDE SEQUENCE [LARGE SCALE GENOMIC DNA]</scope>
    <source>
        <strain evidence="1 2">DSM 44599</strain>
    </source>
</reference>
<dbReference type="Pfam" id="PF23841">
    <property type="entry name" value="Phage_tail_terminator_2"/>
    <property type="match status" value="1"/>
</dbReference>
<evidence type="ECO:0000313" key="2">
    <source>
        <dbReference type="Proteomes" id="UP000252586"/>
    </source>
</evidence>
<dbReference type="EMBL" id="QNRE01000010">
    <property type="protein sequence ID" value="RBO87965.1"/>
    <property type="molecule type" value="Genomic_DNA"/>
</dbReference>
<accession>A0A366DDF0</accession>
<dbReference type="STRING" id="1210090.GCA_001613185_00951"/>
<sequence>MFPDVEVTMLSLLADLGYTCTALPDGSMWESLSPIIAVNRVGGGVDGDGITDRALMAVVVIAHTRPAAWAAADRVRQRVLAAGATEVDGVLIDAVEEVIGNTQVPDITDDNRFVDASYLLSVRRHPTPTVMVGDVRG</sequence>
<name>A0A366DDF0_9NOCA</name>
<dbReference type="AlphaFoldDB" id="A0A366DDF0"/>
<protein>
    <submittedName>
        <fullName evidence="1">Uncharacterized protein</fullName>
    </submittedName>
</protein>
<gene>
    <name evidence="1" type="ORF">DFR74_110221</name>
</gene>
<organism evidence="1 2">
    <name type="scientific">Nocardia puris</name>
    <dbReference type="NCBI Taxonomy" id="208602"/>
    <lineage>
        <taxon>Bacteria</taxon>
        <taxon>Bacillati</taxon>
        <taxon>Actinomycetota</taxon>
        <taxon>Actinomycetes</taxon>
        <taxon>Mycobacteriales</taxon>
        <taxon>Nocardiaceae</taxon>
        <taxon>Nocardia</taxon>
    </lineage>
</organism>
<comment type="caution">
    <text evidence="1">The sequence shown here is derived from an EMBL/GenBank/DDBJ whole genome shotgun (WGS) entry which is preliminary data.</text>
</comment>
<keyword evidence="2" id="KW-1185">Reference proteome</keyword>
<dbReference type="InterPro" id="IPR057003">
    <property type="entry name" value="Phage_tail_terminator_2"/>
</dbReference>
<evidence type="ECO:0000313" key="1">
    <source>
        <dbReference type="EMBL" id="RBO87965.1"/>
    </source>
</evidence>
<dbReference type="Proteomes" id="UP000252586">
    <property type="component" value="Unassembled WGS sequence"/>
</dbReference>
<proteinExistence type="predicted"/>